<evidence type="ECO:0000313" key="3">
    <source>
        <dbReference type="Proteomes" id="UP000023152"/>
    </source>
</evidence>
<gene>
    <name evidence="2" type="ORF">RFI_03058</name>
</gene>
<accession>X6P752</accession>
<evidence type="ECO:0000313" key="2">
    <source>
        <dbReference type="EMBL" id="ETO34036.1"/>
    </source>
</evidence>
<feature type="non-terminal residue" evidence="2">
    <location>
        <position position="154"/>
    </location>
</feature>
<feature type="compositionally biased region" description="Polar residues" evidence="1">
    <location>
        <begin position="47"/>
        <end position="66"/>
    </location>
</feature>
<name>X6P752_RETFI</name>
<sequence length="154" mass="17853">MTNKKKFSIIATRKNYNFVYQKIFQIIIKVKKSFPIIMDLIPIEASDSSSDNESVAMSTSEKMQSMTRRKRIQLNDDEDDEIDNTKGDVKISSLNDTETIFQMFVDKLPTLQQKTLANGCELFQLLELLELLEFLELLKLLRIPIVPRIPRVPI</sequence>
<dbReference type="Proteomes" id="UP000023152">
    <property type="component" value="Unassembled WGS sequence"/>
</dbReference>
<proteinExistence type="predicted"/>
<keyword evidence="3" id="KW-1185">Reference proteome</keyword>
<organism evidence="2 3">
    <name type="scientific">Reticulomyxa filosa</name>
    <dbReference type="NCBI Taxonomy" id="46433"/>
    <lineage>
        <taxon>Eukaryota</taxon>
        <taxon>Sar</taxon>
        <taxon>Rhizaria</taxon>
        <taxon>Retaria</taxon>
        <taxon>Foraminifera</taxon>
        <taxon>Monothalamids</taxon>
        <taxon>Reticulomyxidae</taxon>
        <taxon>Reticulomyxa</taxon>
    </lineage>
</organism>
<evidence type="ECO:0000256" key="1">
    <source>
        <dbReference type="SAM" id="MobiDB-lite"/>
    </source>
</evidence>
<comment type="caution">
    <text evidence="2">The sequence shown here is derived from an EMBL/GenBank/DDBJ whole genome shotgun (WGS) entry which is preliminary data.</text>
</comment>
<dbReference type="EMBL" id="ASPP01002921">
    <property type="protein sequence ID" value="ETO34036.1"/>
    <property type="molecule type" value="Genomic_DNA"/>
</dbReference>
<reference evidence="2 3" key="1">
    <citation type="journal article" date="2013" name="Curr. Biol.">
        <title>The Genome of the Foraminiferan Reticulomyxa filosa.</title>
        <authorList>
            <person name="Glockner G."/>
            <person name="Hulsmann N."/>
            <person name="Schleicher M."/>
            <person name="Noegel A.A."/>
            <person name="Eichinger L."/>
            <person name="Gallinger C."/>
            <person name="Pawlowski J."/>
            <person name="Sierra R."/>
            <person name="Euteneuer U."/>
            <person name="Pillet L."/>
            <person name="Moustafa A."/>
            <person name="Platzer M."/>
            <person name="Groth M."/>
            <person name="Szafranski K."/>
            <person name="Schliwa M."/>
        </authorList>
    </citation>
    <scope>NUCLEOTIDE SEQUENCE [LARGE SCALE GENOMIC DNA]</scope>
</reference>
<feature type="region of interest" description="Disordered" evidence="1">
    <location>
        <begin position="47"/>
        <end position="83"/>
    </location>
</feature>
<protein>
    <submittedName>
        <fullName evidence="2">Uncharacterized protein</fullName>
    </submittedName>
</protein>
<dbReference type="AlphaFoldDB" id="X6P752"/>